<dbReference type="Pfam" id="PF21863">
    <property type="entry name" value="HTH_67"/>
    <property type="match status" value="1"/>
</dbReference>
<dbReference type="AlphaFoldDB" id="A0A939T9B5"/>
<evidence type="ECO:0000313" key="2">
    <source>
        <dbReference type="Proteomes" id="UP000669179"/>
    </source>
</evidence>
<dbReference type="Proteomes" id="UP000669179">
    <property type="component" value="Unassembled WGS sequence"/>
</dbReference>
<dbReference type="RefSeq" id="WP_208263248.1">
    <property type="nucleotide sequence ID" value="NZ_JAGEOJ010000031.1"/>
</dbReference>
<sequence length="283" mass="30273">MTASPALTRSFWEAIEPVHAVAYFAPEVAEADRDLGLRGFWMAYFAGRLAPAGAVTPKVANALCFVFAPARVERAIPDAWSYATPDQVVRTRLDAVERTLERALPPSPHLERLADLLEEAVEGCAFEGRALAAAWSGVPRPASTTGRVWLAATILREHRGDGHTMAIAHASLTGLEAGVTHVAAGAVTRELVQVSRGWTDDEWEQARSSLTARGLLTPDFHLTSEGEALRGEIEDVTDRLAAGPVAHLGPAAEEAIEIARPLSRHLVDAGLIPVPNPMGAPRP</sequence>
<gene>
    <name evidence="1" type="ORF">J4573_48580</name>
</gene>
<dbReference type="NCBIfam" id="NF047719">
    <property type="entry name" value="SCO6745_fam_HTH"/>
    <property type="match status" value="1"/>
</dbReference>
<protein>
    <recommendedName>
        <fullName evidence="3">SalK</fullName>
    </recommendedName>
</protein>
<organism evidence="1 2">
    <name type="scientific">Actinomadura barringtoniae</name>
    <dbReference type="NCBI Taxonomy" id="1427535"/>
    <lineage>
        <taxon>Bacteria</taxon>
        <taxon>Bacillati</taxon>
        <taxon>Actinomycetota</taxon>
        <taxon>Actinomycetes</taxon>
        <taxon>Streptosporangiales</taxon>
        <taxon>Thermomonosporaceae</taxon>
        <taxon>Actinomadura</taxon>
    </lineage>
</organism>
<evidence type="ECO:0008006" key="3">
    <source>
        <dbReference type="Google" id="ProtNLM"/>
    </source>
</evidence>
<keyword evidence="2" id="KW-1185">Reference proteome</keyword>
<dbReference type="InterPro" id="IPR054058">
    <property type="entry name" value="HTH_67"/>
</dbReference>
<comment type="caution">
    <text evidence="1">The sequence shown here is derived from an EMBL/GenBank/DDBJ whole genome shotgun (WGS) entry which is preliminary data.</text>
</comment>
<dbReference type="EMBL" id="JAGEOJ010000031">
    <property type="protein sequence ID" value="MBO2455018.1"/>
    <property type="molecule type" value="Genomic_DNA"/>
</dbReference>
<reference evidence="1" key="1">
    <citation type="submission" date="2021-03" db="EMBL/GenBank/DDBJ databases">
        <authorList>
            <person name="Kanchanasin P."/>
            <person name="Saeng-In P."/>
            <person name="Phongsopitanun W."/>
            <person name="Yuki M."/>
            <person name="Kudo T."/>
            <person name="Ohkuma M."/>
            <person name="Tanasupawat S."/>
        </authorList>
    </citation>
    <scope>NUCLEOTIDE SEQUENCE</scope>
    <source>
        <strain evidence="1">GKU 128</strain>
    </source>
</reference>
<evidence type="ECO:0000313" key="1">
    <source>
        <dbReference type="EMBL" id="MBO2455018.1"/>
    </source>
</evidence>
<accession>A0A939T9B5</accession>
<proteinExistence type="predicted"/>
<name>A0A939T9B5_9ACTN</name>